<proteinExistence type="predicted"/>
<dbReference type="EMBL" id="JASITI010000066">
    <property type="protein sequence ID" value="MDK9500589.1"/>
    <property type="molecule type" value="Genomic_DNA"/>
</dbReference>
<gene>
    <name evidence="1" type="ORF">QEZ40_006417</name>
</gene>
<organism evidence="1 2">
    <name type="scientific">Streptomyces katrae</name>
    <dbReference type="NCBI Taxonomy" id="68223"/>
    <lineage>
        <taxon>Bacteria</taxon>
        <taxon>Bacillati</taxon>
        <taxon>Actinomycetota</taxon>
        <taxon>Actinomycetes</taxon>
        <taxon>Kitasatosporales</taxon>
        <taxon>Streptomycetaceae</taxon>
        <taxon>Streptomyces</taxon>
    </lineage>
</organism>
<comment type="caution">
    <text evidence="1">The sequence shown here is derived from an EMBL/GenBank/DDBJ whole genome shotgun (WGS) entry which is preliminary data.</text>
</comment>
<protein>
    <submittedName>
        <fullName evidence="1">Uncharacterized protein</fullName>
    </submittedName>
</protein>
<keyword evidence="2" id="KW-1185">Reference proteome</keyword>
<dbReference type="RefSeq" id="WP_285346190.1">
    <property type="nucleotide sequence ID" value="NZ_JASITI010000066.1"/>
</dbReference>
<evidence type="ECO:0000313" key="1">
    <source>
        <dbReference type="EMBL" id="MDK9500589.1"/>
    </source>
</evidence>
<dbReference type="Proteomes" id="UP001223390">
    <property type="component" value="Unassembled WGS sequence"/>
</dbReference>
<evidence type="ECO:0000313" key="2">
    <source>
        <dbReference type="Proteomes" id="UP001223390"/>
    </source>
</evidence>
<accession>A0ABT7H3Y3</accession>
<reference evidence="1 2" key="1">
    <citation type="submission" date="2023-05" db="EMBL/GenBank/DDBJ databases">
        <title>Sequencing and Assembly of Streptomyces sp. NP73.</title>
        <authorList>
            <person name="Konwar A.N."/>
            <person name="Saikia K."/>
            <person name="Thakur D."/>
        </authorList>
    </citation>
    <scope>NUCLEOTIDE SEQUENCE [LARGE SCALE GENOMIC DNA]</scope>
    <source>
        <strain evidence="1 2">NP73</strain>
    </source>
</reference>
<name>A0ABT7H3Y3_9ACTN</name>
<sequence length="68" mass="7762">MSRGQRVRLRVVLAPGVPDDHYTHDWIRYQVLESRLGLPSFVLDQPEVFDVVAVDRLDGAPLLTAEEF</sequence>